<evidence type="ECO:0000256" key="2">
    <source>
        <dbReference type="SAM" id="MobiDB-lite"/>
    </source>
</evidence>
<dbReference type="Proteomes" id="UP000287972">
    <property type="component" value="Unassembled WGS sequence"/>
</dbReference>
<evidence type="ECO:0000313" key="6">
    <source>
        <dbReference type="Proteomes" id="UP000287972"/>
    </source>
</evidence>
<dbReference type="Pfam" id="PF13517">
    <property type="entry name" value="FG-GAP_3"/>
    <property type="match status" value="2"/>
</dbReference>
<proteinExistence type="predicted"/>
<dbReference type="SUPFAM" id="SSF52266">
    <property type="entry name" value="SGNH hydrolase"/>
    <property type="match status" value="1"/>
</dbReference>
<sequence>MSPWCKKLLLAGAVLTGLSGHVNALPTLGPFDDEGLFESRHVFHEFGLFASKRADKVPLRILSLGASIMSGTGSSTGNGLRKPLRDALRFDGWEVNMVGSLDSGTMKDNDHEAVPGDVVTQVHTRLKNSLGYKANIVIINAGTNDASRNIAPSEAGDRMNALLDDLWGANGMGDTCVMLSTILDTTDSTGRVTRITINTRYRELVKKRADEGKCIYIADMDPPGAGGGWITWDDYDPKETTKVHPNDEGHRKMAYVFYKAINAAADDGKIKVPSGDFDSEGATCDKKFGTGLAVGGKVMRGVGEHDGTYVHTEQDKGVILTVESDFDRNQWRFARLFDPLYDDFVGWFATEDKPNDHFFGVWQVLSTLKNSGDTQGKFTKIGDMHPNFYCIPRGLHFIDMNADGLDDIVCIHPNGDLHLAINNGDGNRSAGKPPSFKQIGLIKTNEGYTQDRVRLADIDGDGRGDYGILDDGGNVHFWRNGWVKDKPEYWQALGKRFDAKGKGDIRGVRFDDINGDGRDDWIWVREDGQTDVFTNTRSCAKGRDGDGLNVAWRQAQNKDYSTGTHWTHFGALDYQTDDEEYLRDRIHFARIYGERPVFGNYPKQDYVFLQHDKKNGKHRFRMRVEKNTGAGGTKVLADGDKFCNMVGHKNGMEDYVWTHSTGYMYLYINRGKKTIQDSDPGGFWDPSPGIIWRPPHNMHRKDLHLADWDDDGDCDIIYVNPDTGVVEDVFINEYPARKKWEFTHLTNPAPGVKCNQKKGIGINDLAVRFADLTGNGRADYLCLEKDGRVTGFVHKNDGGWEDVGQIKFADGKDRANLRWADVNGDGRDDMIWVDKFNGDGSVWYNENRSKPEETSGSSFRWRKVDKAVYQGSQAGTCMFFPDLDGNGRADMLGVTGTWTNTAYAWLSPSCGLTDTEGDDEGGVVDPKLPAMPEEGEQDPDENDWKSITCTHPSVEDHTINVAQRWRDIDADGAWISVIEGWQKNLTLGRPMEDFSNNVSNFFHGPQDMYCENFAEDGNRCSGLALECHDVNYPAGVFILNSMSNVFASTSNMWKAIEAAVGNNDIGGIATDFGKIPAKSDGLAASIIIDIALIGWGLVMGPTWNKVIGPKFQKGQNAATLKDETNDLVKNSLTLTKDILNSRAKTALDIQNGLRAQMQALADAWKESALQFNSWIFGGSDEGNLNLGNVISDGSMMGEDWLIDRATYEKDVKRAINAFLIPLAWSLSPDGIHPFIATADVGCDEDPGWNKGDFNTQFTNTVEESALKEGKLCLDGKPYWLFGGRDVGKQCDSQQGDSWCGKFDVPPGIQQLKDGKYSGISFQNLIAGSINSKKANGGKNGGPRPNGENPSRETLQSFLDNGLEAPGIWNIPICPMEEALENYYL</sequence>
<evidence type="ECO:0000256" key="3">
    <source>
        <dbReference type="SAM" id="SignalP"/>
    </source>
</evidence>
<dbReference type="Gene3D" id="3.40.50.1110">
    <property type="entry name" value="SGNH hydrolase"/>
    <property type="match status" value="1"/>
</dbReference>
<organism evidence="5 6">
    <name type="scientific">Fusarium floridanum</name>
    <dbReference type="NCBI Taxonomy" id="1325733"/>
    <lineage>
        <taxon>Eukaryota</taxon>
        <taxon>Fungi</taxon>
        <taxon>Dikarya</taxon>
        <taxon>Ascomycota</taxon>
        <taxon>Pezizomycotina</taxon>
        <taxon>Sordariomycetes</taxon>
        <taxon>Hypocreomycetidae</taxon>
        <taxon>Hypocreales</taxon>
        <taxon>Nectriaceae</taxon>
        <taxon>Fusarium</taxon>
        <taxon>Fusarium solani species complex</taxon>
    </lineage>
</organism>
<feature type="compositionally biased region" description="Low complexity" evidence="2">
    <location>
        <begin position="1330"/>
        <end position="1348"/>
    </location>
</feature>
<dbReference type="GO" id="GO:0004622">
    <property type="term" value="F:phosphatidylcholine lysophospholipase activity"/>
    <property type="evidence" value="ECO:0007669"/>
    <property type="project" value="TreeGrafter"/>
</dbReference>
<accession>A0A428R0X9</accession>
<dbReference type="InterPro" id="IPR036514">
    <property type="entry name" value="SGNH_hydro_sf"/>
</dbReference>
<keyword evidence="1 3" id="KW-0732">Signal</keyword>
<keyword evidence="6" id="KW-1185">Reference proteome</keyword>
<dbReference type="InterPro" id="IPR028994">
    <property type="entry name" value="Integrin_alpha_N"/>
</dbReference>
<protein>
    <recommendedName>
        <fullName evidence="4">SGNH hydrolase-type esterase domain-containing protein</fullName>
    </recommendedName>
</protein>
<dbReference type="PANTHER" id="PTHR30383:SF31">
    <property type="entry name" value="SGNH HYDROLASE-TYPE ESTERASE DOMAIN-CONTAINING PROTEIN-RELATED"/>
    <property type="match status" value="1"/>
</dbReference>
<feature type="chain" id="PRO_5019268672" description="SGNH hydrolase-type esterase domain-containing protein" evidence="3">
    <location>
        <begin position="25"/>
        <end position="1384"/>
    </location>
</feature>
<evidence type="ECO:0000259" key="4">
    <source>
        <dbReference type="Pfam" id="PF13472"/>
    </source>
</evidence>
<dbReference type="InterPro" id="IPR013517">
    <property type="entry name" value="FG-GAP"/>
</dbReference>
<dbReference type="InterPro" id="IPR051532">
    <property type="entry name" value="Ester_Hydrolysis_Enzymes"/>
</dbReference>
<feature type="signal peptide" evidence="3">
    <location>
        <begin position="1"/>
        <end position="24"/>
    </location>
</feature>
<comment type="caution">
    <text evidence="5">The sequence shown here is derived from an EMBL/GenBank/DDBJ whole genome shotgun (WGS) entry which is preliminary data.</text>
</comment>
<gene>
    <name evidence="5" type="ORF">CEP51_012096</name>
</gene>
<feature type="non-terminal residue" evidence="5">
    <location>
        <position position="1384"/>
    </location>
</feature>
<feature type="domain" description="SGNH hydrolase-type esterase" evidence="4">
    <location>
        <begin position="64"/>
        <end position="251"/>
    </location>
</feature>
<dbReference type="InterPro" id="IPR013830">
    <property type="entry name" value="SGNH_hydro"/>
</dbReference>
<dbReference type="EMBL" id="NKCL01000437">
    <property type="protein sequence ID" value="RSL71245.1"/>
    <property type="molecule type" value="Genomic_DNA"/>
</dbReference>
<evidence type="ECO:0000313" key="5">
    <source>
        <dbReference type="EMBL" id="RSL71245.1"/>
    </source>
</evidence>
<dbReference type="PANTHER" id="PTHR30383">
    <property type="entry name" value="THIOESTERASE 1/PROTEASE 1/LYSOPHOSPHOLIPASE L1"/>
    <property type="match status" value="1"/>
</dbReference>
<dbReference type="Pfam" id="PF13472">
    <property type="entry name" value="Lipase_GDSL_2"/>
    <property type="match status" value="1"/>
</dbReference>
<evidence type="ECO:0000256" key="1">
    <source>
        <dbReference type="ARBA" id="ARBA00022729"/>
    </source>
</evidence>
<reference evidence="5 6" key="1">
    <citation type="submission" date="2017-06" db="EMBL/GenBank/DDBJ databases">
        <title>Comparative genomic analysis of Ambrosia Fusariam Clade fungi.</title>
        <authorList>
            <person name="Stajich J.E."/>
            <person name="Carrillo J."/>
            <person name="Kijimoto T."/>
            <person name="Eskalen A."/>
            <person name="O'Donnell K."/>
            <person name="Kasson M."/>
        </authorList>
    </citation>
    <scope>NUCLEOTIDE SEQUENCE [LARGE SCALE GENOMIC DNA]</scope>
    <source>
        <strain evidence="5 6">NRRL62606</strain>
    </source>
</reference>
<name>A0A428R0X9_9HYPO</name>
<feature type="region of interest" description="Disordered" evidence="2">
    <location>
        <begin position="1330"/>
        <end position="1353"/>
    </location>
</feature>
<dbReference type="SUPFAM" id="SSF69318">
    <property type="entry name" value="Integrin alpha N-terminal domain"/>
    <property type="match status" value="2"/>
</dbReference>